<protein>
    <submittedName>
        <fullName evidence="4">ASPSCR1 tether for SLC2A4, UBX domain containing</fullName>
    </submittedName>
</protein>
<feature type="domain" description="RBD" evidence="3">
    <location>
        <begin position="5"/>
        <end position="74"/>
    </location>
</feature>
<dbReference type="Pfam" id="PF00789">
    <property type="entry name" value="UBX"/>
    <property type="match status" value="1"/>
</dbReference>
<dbReference type="GO" id="GO:0005737">
    <property type="term" value="C:cytoplasm"/>
    <property type="evidence" value="ECO:0007669"/>
    <property type="project" value="TreeGrafter"/>
</dbReference>
<dbReference type="Proteomes" id="UP000694395">
    <property type="component" value="Chromosome 17"/>
</dbReference>
<dbReference type="Gene3D" id="3.10.20.90">
    <property type="entry name" value="Phosphatidylinositol 3-kinase Catalytic Subunit, Chain A, domain 1"/>
    <property type="match status" value="2"/>
</dbReference>
<feature type="compositionally biased region" description="Pro residues" evidence="1">
    <location>
        <begin position="198"/>
        <end position="209"/>
    </location>
</feature>
<reference evidence="4" key="3">
    <citation type="submission" date="2025-09" db="UniProtKB">
        <authorList>
            <consortium name="Ensembl"/>
        </authorList>
    </citation>
    <scope>IDENTIFICATION</scope>
</reference>
<dbReference type="InterPro" id="IPR029071">
    <property type="entry name" value="Ubiquitin-like_domsf"/>
</dbReference>
<name>A0A8K9X0Y3_ONCMY</name>
<feature type="compositionally biased region" description="Basic and acidic residues" evidence="1">
    <location>
        <begin position="270"/>
        <end position="280"/>
    </location>
</feature>
<dbReference type="FunFam" id="3.10.20.90:FF:000204">
    <property type="entry name" value="tether containing UBX domain for GLUT4"/>
    <property type="match status" value="1"/>
</dbReference>
<evidence type="ECO:0000256" key="1">
    <source>
        <dbReference type="SAM" id="MobiDB-lite"/>
    </source>
</evidence>
<dbReference type="PROSITE" id="PS50033">
    <property type="entry name" value="UBX"/>
    <property type="match status" value="1"/>
</dbReference>
<feature type="region of interest" description="Disordered" evidence="1">
    <location>
        <begin position="171"/>
        <end position="356"/>
    </location>
</feature>
<dbReference type="InterPro" id="IPR059238">
    <property type="entry name" value="UBX1_UBXN9"/>
</dbReference>
<dbReference type="PROSITE" id="PS50898">
    <property type="entry name" value="RBD"/>
    <property type="match status" value="1"/>
</dbReference>
<feature type="domain" description="UBX" evidence="2">
    <location>
        <begin position="436"/>
        <end position="512"/>
    </location>
</feature>
<feature type="compositionally biased region" description="Gly residues" evidence="1">
    <location>
        <begin position="306"/>
        <end position="319"/>
    </location>
</feature>
<dbReference type="PANTHER" id="PTHR46467:SF1">
    <property type="entry name" value="TETHER CONTAINING UBX DOMAIN FOR GLUT4"/>
    <property type="match status" value="1"/>
</dbReference>
<dbReference type="GO" id="GO:0006886">
    <property type="term" value="P:intracellular protein transport"/>
    <property type="evidence" value="ECO:0007669"/>
    <property type="project" value="TreeGrafter"/>
</dbReference>
<keyword evidence="5" id="KW-1185">Reference proteome</keyword>
<dbReference type="CDD" id="cd17075">
    <property type="entry name" value="UBX1_UBXN9"/>
    <property type="match status" value="1"/>
</dbReference>
<dbReference type="GeneTree" id="ENSGT00940000156853"/>
<sequence>MAASTTVTVLTPNGRRQTVKISPNTPLLQVLEDVCKKHGINPDDHGLKFQRNVLDLSLQWRFASVPNNAKLEVVTSTRKQTGTDSPVRIALQMEDGTRLQGTFSSGQTLWELLTHFPQTRASELSESGSTPVCVYMRDEVSGEAALKKASLKSLGLTGGSAIVRFLLKKTKSPGNGDDDGMEAASTATDPVAKETKPRPLPPVGPPPSQPERAALPSIKKESPDRPVETADAPVHVPSASGSTLPGKQEAEVVTNSQIAMRPKSSPFGGVKREEEGDGERAGPSGQCAVHPSSSSSPPSAPFIPFSGGGQRLGGPGVSGVGAASSSSSLPSMVGGPPKAKKSKPNNAKRQASTKQDDWAVVEEVLQPVDREPLIYHMDSGAHRYGNEQDLPDEFFEVTVDDIRKRFAQLKSERRVLEEAPLMTKALRESQMKDKMDRYPRVVLRVQFPDRCVLQGFFRPLETVAALRLFVKSHLQDPQLPFYLFIAPPKTILEDPTATLFQADLFPAALVYFGSDVKTESYLERHLLDSSVSALQADEAIAGCMPRSSPPSSFSSMVTEEPLPDPPAGTREIEEEEEEKPNTHSQATKPVRTDTGKVPKWLKLPDSHFSPELFQMLPEQNSSRCFQTRNCVCMSILQIHRRLELNHGHAHTPSLSLSIIVVVCVCVWRSQETNVCLCQYNSNPGLSQDGDESE</sequence>
<evidence type="ECO:0000313" key="5">
    <source>
        <dbReference type="Proteomes" id="UP000694395"/>
    </source>
</evidence>
<reference evidence="4" key="2">
    <citation type="submission" date="2025-08" db="UniProtKB">
        <authorList>
            <consortium name="Ensembl"/>
        </authorList>
    </citation>
    <scope>IDENTIFICATION</scope>
</reference>
<dbReference type="InterPro" id="IPR001012">
    <property type="entry name" value="UBX_dom"/>
</dbReference>
<dbReference type="CDD" id="cd16105">
    <property type="entry name" value="Ubl_ASPSCR1_like"/>
    <property type="match status" value="1"/>
</dbReference>
<reference evidence="4" key="1">
    <citation type="submission" date="2020-07" db="EMBL/GenBank/DDBJ databases">
        <title>A long reads based de novo assembly of the rainbow trout Arlee double haploid line genome.</title>
        <authorList>
            <person name="Gao G."/>
            <person name="Palti Y."/>
        </authorList>
    </citation>
    <scope>NUCLEOTIDE SEQUENCE [LARGE SCALE GENOMIC DNA]</scope>
</reference>
<feature type="compositionally biased region" description="Low complexity" evidence="1">
    <location>
        <begin position="545"/>
        <end position="555"/>
    </location>
</feature>
<dbReference type="CDD" id="cd16118">
    <property type="entry name" value="UBX2_UBXN9"/>
    <property type="match status" value="1"/>
</dbReference>
<feature type="region of interest" description="Disordered" evidence="1">
    <location>
        <begin position="545"/>
        <end position="596"/>
    </location>
</feature>
<evidence type="ECO:0000259" key="3">
    <source>
        <dbReference type="PROSITE" id="PS50898"/>
    </source>
</evidence>
<gene>
    <name evidence="4" type="primary">ASPSCR1</name>
    <name evidence="4" type="synonym">LOC110495144</name>
</gene>
<dbReference type="Pfam" id="PF11470">
    <property type="entry name" value="TUG-UBL1"/>
    <property type="match status" value="1"/>
</dbReference>
<dbReference type="AlphaFoldDB" id="A0A8K9X0Y3"/>
<dbReference type="GO" id="GO:0012506">
    <property type="term" value="C:vesicle membrane"/>
    <property type="evidence" value="ECO:0007669"/>
    <property type="project" value="TreeGrafter"/>
</dbReference>
<evidence type="ECO:0000259" key="2">
    <source>
        <dbReference type="PROSITE" id="PS50033"/>
    </source>
</evidence>
<dbReference type="GO" id="GO:0042593">
    <property type="term" value="P:glucose homeostasis"/>
    <property type="evidence" value="ECO:0007669"/>
    <property type="project" value="TreeGrafter"/>
</dbReference>
<dbReference type="GO" id="GO:0005634">
    <property type="term" value="C:nucleus"/>
    <property type="evidence" value="ECO:0007669"/>
    <property type="project" value="TreeGrafter"/>
</dbReference>
<accession>A0A8K9X0Y3</accession>
<organism evidence="4 5">
    <name type="scientific">Oncorhynchus mykiss</name>
    <name type="common">Rainbow trout</name>
    <name type="synonym">Salmo gairdneri</name>
    <dbReference type="NCBI Taxonomy" id="8022"/>
    <lineage>
        <taxon>Eukaryota</taxon>
        <taxon>Metazoa</taxon>
        <taxon>Chordata</taxon>
        <taxon>Craniata</taxon>
        <taxon>Vertebrata</taxon>
        <taxon>Euteleostomi</taxon>
        <taxon>Actinopterygii</taxon>
        <taxon>Neopterygii</taxon>
        <taxon>Teleostei</taxon>
        <taxon>Protacanthopterygii</taxon>
        <taxon>Salmoniformes</taxon>
        <taxon>Salmonidae</taxon>
        <taxon>Salmoninae</taxon>
        <taxon>Oncorhynchus</taxon>
    </lineage>
</organism>
<proteinExistence type="predicted"/>
<dbReference type="SUPFAM" id="SSF54236">
    <property type="entry name" value="Ubiquitin-like"/>
    <property type="match status" value="2"/>
</dbReference>
<feature type="compositionally biased region" description="Low complexity" evidence="1">
    <location>
        <begin position="320"/>
        <end position="337"/>
    </location>
</feature>
<dbReference type="InterPro" id="IPR021569">
    <property type="entry name" value="TUG-UBL1"/>
</dbReference>
<feature type="compositionally biased region" description="Low complexity" evidence="1">
    <location>
        <begin position="291"/>
        <end position="305"/>
    </location>
</feature>
<feature type="compositionally biased region" description="Basic and acidic residues" evidence="1">
    <location>
        <begin position="218"/>
        <end position="228"/>
    </location>
</feature>
<evidence type="ECO:0000313" key="4">
    <source>
        <dbReference type="Ensembl" id="ENSOMYP00000126266.1"/>
    </source>
</evidence>
<dbReference type="PANTHER" id="PTHR46467">
    <property type="entry name" value="TETHER CONTAINING UBX DOMAIN FOR GLUT4"/>
    <property type="match status" value="1"/>
</dbReference>
<dbReference type="Ensembl" id="ENSOMYT00000151735.1">
    <property type="protein sequence ID" value="ENSOMYP00000126266.1"/>
    <property type="gene ID" value="ENSOMYG00000072704.1"/>
</dbReference>
<dbReference type="GO" id="GO:0007165">
    <property type="term" value="P:signal transduction"/>
    <property type="evidence" value="ECO:0007669"/>
    <property type="project" value="InterPro"/>
</dbReference>
<dbReference type="InterPro" id="IPR003116">
    <property type="entry name" value="RBD_dom"/>
</dbReference>